<feature type="transmembrane region" description="Helical" evidence="6">
    <location>
        <begin position="181"/>
        <end position="199"/>
    </location>
</feature>
<protein>
    <submittedName>
        <fullName evidence="7">Protein FATTY ACID EXPORT 5-like protein</fullName>
    </submittedName>
</protein>
<comment type="caution">
    <text evidence="7">The sequence shown here is derived from an EMBL/GenBank/DDBJ whole genome shotgun (WGS) entry which is preliminary data.</text>
</comment>
<sequence length="247" mass="26693">MAAVAQLYGSVVAPRRCVVHSTGRLRFSPLPPFRVSSLSGNSTLIASKMSTSTFVKKNSLITIAFDANTSIKYTDDQTPIVDSKYTDDVTQNNTVSASNVEEIDLQKASDEGLSSPPKNYAKIHDFCLGIPYGGFLLAMGIIGFLIWRNLESLFLGIAPGAAIFVLGITSLKVWRGGKSSVPFILAQAAIASVLVWKYIQAFNLTKKLLPWGFYGFISAAMICFYLYVMASGGNPPPKKKAMMAPSS</sequence>
<dbReference type="Pfam" id="PF03647">
    <property type="entry name" value="Tmemb_14"/>
    <property type="match status" value="1"/>
</dbReference>
<dbReference type="GO" id="GO:0009706">
    <property type="term" value="C:chloroplast inner membrane"/>
    <property type="evidence" value="ECO:0007669"/>
    <property type="project" value="TreeGrafter"/>
</dbReference>
<evidence type="ECO:0000313" key="7">
    <source>
        <dbReference type="EMBL" id="KAF3331366.1"/>
    </source>
</evidence>
<comment type="subcellular location">
    <subcellularLocation>
        <location evidence="1">Membrane</location>
    </subcellularLocation>
</comment>
<evidence type="ECO:0000256" key="5">
    <source>
        <dbReference type="ARBA" id="ARBA00023136"/>
    </source>
</evidence>
<organism evidence="7 8">
    <name type="scientific">Carex littledalei</name>
    <dbReference type="NCBI Taxonomy" id="544730"/>
    <lineage>
        <taxon>Eukaryota</taxon>
        <taxon>Viridiplantae</taxon>
        <taxon>Streptophyta</taxon>
        <taxon>Embryophyta</taxon>
        <taxon>Tracheophyta</taxon>
        <taxon>Spermatophyta</taxon>
        <taxon>Magnoliopsida</taxon>
        <taxon>Liliopsida</taxon>
        <taxon>Poales</taxon>
        <taxon>Cyperaceae</taxon>
        <taxon>Cyperoideae</taxon>
        <taxon>Cariceae</taxon>
        <taxon>Carex</taxon>
        <taxon>Carex subgen. Euthyceras</taxon>
    </lineage>
</organism>
<feature type="transmembrane region" description="Helical" evidence="6">
    <location>
        <begin position="126"/>
        <end position="147"/>
    </location>
</feature>
<evidence type="ECO:0000256" key="3">
    <source>
        <dbReference type="ARBA" id="ARBA00022692"/>
    </source>
</evidence>
<dbReference type="PANTHER" id="PTHR12668">
    <property type="entry name" value="TRANSMEMBRANE PROTEIN 14, 15"/>
    <property type="match status" value="1"/>
</dbReference>
<evidence type="ECO:0000256" key="6">
    <source>
        <dbReference type="SAM" id="Phobius"/>
    </source>
</evidence>
<evidence type="ECO:0000256" key="1">
    <source>
        <dbReference type="ARBA" id="ARBA00004370"/>
    </source>
</evidence>
<name>A0A833R178_9POAL</name>
<dbReference type="OrthoDB" id="643381at2759"/>
<feature type="transmembrane region" description="Helical" evidence="6">
    <location>
        <begin position="153"/>
        <end position="174"/>
    </location>
</feature>
<accession>A0A833R178</accession>
<keyword evidence="5 6" id="KW-0472">Membrane</keyword>
<keyword evidence="3 6" id="KW-0812">Transmembrane</keyword>
<comment type="similarity">
    <text evidence="2">Belongs to the TMEM14 family.</text>
</comment>
<dbReference type="PANTHER" id="PTHR12668:SF48">
    <property type="entry name" value="PROTEIN FATTY ACID EXPORT 1, CHLOROPLASTIC"/>
    <property type="match status" value="1"/>
</dbReference>
<evidence type="ECO:0000256" key="4">
    <source>
        <dbReference type="ARBA" id="ARBA00022989"/>
    </source>
</evidence>
<keyword evidence="4 6" id="KW-1133">Transmembrane helix</keyword>
<keyword evidence="8" id="KW-1185">Reference proteome</keyword>
<evidence type="ECO:0000313" key="8">
    <source>
        <dbReference type="Proteomes" id="UP000623129"/>
    </source>
</evidence>
<gene>
    <name evidence="7" type="ORF">FCM35_KLT02772</name>
</gene>
<reference evidence="7" key="1">
    <citation type="submission" date="2020-01" db="EMBL/GenBank/DDBJ databases">
        <title>Genome sequence of Kobresia littledalei, the first chromosome-level genome in the family Cyperaceae.</title>
        <authorList>
            <person name="Qu G."/>
        </authorList>
    </citation>
    <scope>NUCLEOTIDE SEQUENCE</scope>
    <source>
        <strain evidence="7">C.B.Clarke</strain>
        <tissue evidence="7">Leaf</tissue>
    </source>
</reference>
<dbReference type="EMBL" id="SWLB01000012">
    <property type="protein sequence ID" value="KAF3331366.1"/>
    <property type="molecule type" value="Genomic_DNA"/>
</dbReference>
<evidence type="ECO:0000256" key="2">
    <source>
        <dbReference type="ARBA" id="ARBA00007590"/>
    </source>
</evidence>
<dbReference type="GO" id="GO:0015245">
    <property type="term" value="F:fatty acid transmembrane transporter activity"/>
    <property type="evidence" value="ECO:0007669"/>
    <property type="project" value="TreeGrafter"/>
</dbReference>
<proteinExistence type="inferred from homology"/>
<dbReference type="Gene3D" id="1.10.10.1740">
    <property type="entry name" value="Transmembrane protein 14-like"/>
    <property type="match status" value="1"/>
</dbReference>
<dbReference type="AlphaFoldDB" id="A0A833R178"/>
<dbReference type="InterPro" id="IPR005349">
    <property type="entry name" value="TMEM14"/>
</dbReference>
<dbReference type="Proteomes" id="UP000623129">
    <property type="component" value="Unassembled WGS sequence"/>
</dbReference>
<feature type="transmembrane region" description="Helical" evidence="6">
    <location>
        <begin position="211"/>
        <end position="230"/>
    </location>
</feature>
<dbReference type="InterPro" id="IPR044890">
    <property type="entry name" value="TMEM14_sf"/>
</dbReference>